<keyword evidence="2" id="KW-0067">ATP-binding</keyword>
<keyword evidence="8" id="KW-0614">Plasmid</keyword>
<dbReference type="AlphaFoldDB" id="A0A5C0UJV7"/>
<dbReference type="Gene3D" id="1.10.8.60">
    <property type="match status" value="1"/>
</dbReference>
<organism evidence="8 9">
    <name type="scientific">Candidatus Sneabacter namystus</name>
    <dbReference type="NCBI Taxonomy" id="2601646"/>
    <lineage>
        <taxon>Bacteria</taxon>
        <taxon>Pseudomonadati</taxon>
        <taxon>Pseudomonadota</taxon>
        <taxon>Alphaproteobacteria</taxon>
        <taxon>Rickettsiales</taxon>
        <taxon>Rickettsiaceae</taxon>
        <taxon>Rickettsieae</taxon>
        <taxon>Candidatus Sneabacter</taxon>
    </lineage>
</organism>
<dbReference type="SMART" id="SM00382">
    <property type="entry name" value="AAA"/>
    <property type="match status" value="2"/>
</dbReference>
<dbReference type="SUPFAM" id="SSF52540">
    <property type="entry name" value="P-loop containing nucleoside triphosphate hydrolases"/>
    <property type="match status" value="2"/>
</dbReference>
<dbReference type="GO" id="GO:0034605">
    <property type="term" value="P:cellular response to heat"/>
    <property type="evidence" value="ECO:0007669"/>
    <property type="project" value="TreeGrafter"/>
</dbReference>
<dbReference type="InterPro" id="IPR027417">
    <property type="entry name" value="P-loop_NTPase"/>
</dbReference>
<dbReference type="InterPro" id="IPR018368">
    <property type="entry name" value="ClpA/B_CS1"/>
</dbReference>
<gene>
    <name evidence="8" type="ORF">FZC37_03110</name>
</gene>
<dbReference type="PRINTS" id="PR00300">
    <property type="entry name" value="CLPPROTEASEA"/>
</dbReference>
<evidence type="ECO:0000256" key="3">
    <source>
        <dbReference type="ARBA" id="ARBA00023186"/>
    </source>
</evidence>
<proteinExistence type="predicted"/>
<keyword evidence="1" id="KW-0547">Nucleotide-binding</keyword>
<accession>A0A5C0UJV7</accession>
<feature type="region of interest" description="Disordered" evidence="5">
    <location>
        <begin position="727"/>
        <end position="752"/>
    </location>
</feature>
<reference evidence="8 9" key="1">
    <citation type="submission" date="2019-08" db="EMBL/GenBank/DDBJ databases">
        <title>Highly reduced genomes of protist endosymbionts show evolutionary convergence.</title>
        <authorList>
            <person name="George E."/>
            <person name="Husnik F."/>
            <person name="Tashyreva D."/>
            <person name="Prokopchuk G."/>
            <person name="Horak A."/>
            <person name="Kwong W.K."/>
            <person name="Lukes J."/>
            <person name="Keeling P.J."/>
        </authorList>
    </citation>
    <scope>NUCLEOTIDE SEQUENCE [LARGE SCALE GENOMIC DNA]</scope>
    <source>
        <strain evidence="8">1621</strain>
        <plasmid evidence="8 9">unnamed</plasmid>
    </source>
</reference>
<keyword evidence="3" id="KW-0143">Chaperone</keyword>
<dbReference type="SMART" id="SM01086">
    <property type="entry name" value="ClpB_D2-small"/>
    <property type="match status" value="1"/>
</dbReference>
<name>A0A5C0UJV7_9RICK</name>
<evidence type="ECO:0000256" key="4">
    <source>
        <dbReference type="SAM" id="Coils"/>
    </source>
</evidence>
<dbReference type="CDD" id="cd00009">
    <property type="entry name" value="AAA"/>
    <property type="match status" value="1"/>
</dbReference>
<dbReference type="RefSeq" id="WP_148952272.1">
    <property type="nucleotide sequence ID" value="NZ_CP043313.1"/>
</dbReference>
<evidence type="ECO:0000313" key="9">
    <source>
        <dbReference type="Proteomes" id="UP000323844"/>
    </source>
</evidence>
<evidence type="ECO:0000259" key="7">
    <source>
        <dbReference type="SMART" id="SM01086"/>
    </source>
</evidence>
<dbReference type="EMBL" id="CP043313">
    <property type="protein sequence ID" value="QEK39911.1"/>
    <property type="molecule type" value="Genomic_DNA"/>
</dbReference>
<dbReference type="InterPro" id="IPR019489">
    <property type="entry name" value="Clp_ATPase_C"/>
</dbReference>
<dbReference type="InterPro" id="IPR041546">
    <property type="entry name" value="ClpA/ClpB_AAA_lid"/>
</dbReference>
<dbReference type="KEGG" id="snay:FZC37_03110"/>
<dbReference type="Gene3D" id="1.10.1780.10">
    <property type="entry name" value="Clp, N-terminal domain"/>
    <property type="match status" value="1"/>
</dbReference>
<dbReference type="OrthoDB" id="9803641at2"/>
<dbReference type="Pfam" id="PF17871">
    <property type="entry name" value="AAA_lid_9"/>
    <property type="match status" value="1"/>
</dbReference>
<dbReference type="SUPFAM" id="SSF81923">
    <property type="entry name" value="Double Clp-N motif"/>
    <property type="match status" value="1"/>
</dbReference>
<dbReference type="PROSITE" id="PS00870">
    <property type="entry name" value="CLPAB_1"/>
    <property type="match status" value="1"/>
</dbReference>
<feature type="compositionally biased region" description="Acidic residues" evidence="5">
    <location>
        <begin position="802"/>
        <end position="814"/>
    </location>
</feature>
<feature type="compositionally biased region" description="Basic and acidic residues" evidence="5">
    <location>
        <begin position="783"/>
        <end position="801"/>
    </location>
</feature>
<dbReference type="PANTHER" id="PTHR11638">
    <property type="entry name" value="ATP-DEPENDENT CLP PROTEASE"/>
    <property type="match status" value="1"/>
</dbReference>
<dbReference type="InterPro" id="IPR036628">
    <property type="entry name" value="Clp_N_dom_sf"/>
</dbReference>
<evidence type="ECO:0000256" key="5">
    <source>
        <dbReference type="SAM" id="MobiDB-lite"/>
    </source>
</evidence>
<dbReference type="GO" id="GO:0005524">
    <property type="term" value="F:ATP binding"/>
    <property type="evidence" value="ECO:0007669"/>
    <property type="project" value="UniProtKB-KW"/>
</dbReference>
<dbReference type="InterPro" id="IPR001270">
    <property type="entry name" value="ClpA/B"/>
</dbReference>
<geneLocation type="plasmid" evidence="8 9">
    <name>unnamed</name>
</geneLocation>
<dbReference type="Proteomes" id="UP000323844">
    <property type="component" value="Plasmid unnamed"/>
</dbReference>
<sequence length="968" mass="107710">MQISTKSLIKKLDHSSIKALEAAINLAVTRKTSEVSVAHFLCKVAEDSNSLFCALLQKADIKPEDFIRAISPSAYDLRGTHKGVPSLSTALTTLIHDGWSLASVDYQSQEINSGHICICFLSNTSGFYINSLTQALLKNVDIEMLKSTLHDLIKERDEKKVSGMELPADGLGADENNTLRKFTVDLVAEAAQGKIDRAIGRGKELNQIMDILCRRKQSNPVLVGEAGTGKTSVVLELAHRILAKQVPDLLQNASLRSLDVAALHAGASVQGEFESRIKDLLSAIEKSEKKIILFVDEIHNFLGASGKGADAANLLKPALAGGLSVIGATTWAEYKKFFEKDAALSRRFQLVKVLEPDEEHTVDIMRGVAQLLEKHHSVHITDKAIINSVNLSARYLTHLRLPDKAVSLLDSSCARVKIQNSLPPLSLRQLQEKINIKKHLKKRIEKDFFATDVSVQSIEDEINSMQKEFDDAAKRWQEQIEIVSEMMLARKNKDKEAYLIQSQVLQNAQKESDTISECVDEHVVADVLTNWTGIPVSSKGQEQELINVLTLDDKIAERVIGQQHAVERIVDSIRISKANMSDARKPIGVFLLVGESGVGKTETALSIAEVIYGHESRIITINMSEYKEGHKVASLIGAPPGYVGYGEGGRLTEQVRRNPYSVILLDEIEKAHPNVQELFLQVFDKGTLADSEGVVVDFKNTVIILTSNLGAKTVRDFCLGKYEEHRKRKQKQEENEQNASLDSEDSVDNAVGDGGARAAQFEEEKDLKNGEENEQDDTQQQDQKCDNTQEDGKNDEVNEKGQDEEEGQEEEPEEEKEHVIQDSDIKKLTETVHTELLKHLKPEFIGRLVVVPYLSLTHETLRGIIRIHLKRIEKRLNDNHEADLTYDDSVVEKILADCAISPMGARQIEHIISEKIMPDLAIAILDIKSQGMRFGQVNLSVRFGHFLIEMKKVTKDQKINVENIQSSG</sequence>
<evidence type="ECO:0000313" key="8">
    <source>
        <dbReference type="EMBL" id="QEK39911.1"/>
    </source>
</evidence>
<dbReference type="InterPro" id="IPR003593">
    <property type="entry name" value="AAA+_ATPase"/>
</dbReference>
<dbReference type="Pfam" id="PF10431">
    <property type="entry name" value="ClpB_D2-small"/>
    <property type="match status" value="1"/>
</dbReference>
<feature type="region of interest" description="Disordered" evidence="5">
    <location>
        <begin position="764"/>
        <end position="824"/>
    </location>
</feature>
<dbReference type="Gene3D" id="3.40.50.300">
    <property type="entry name" value="P-loop containing nucleotide triphosphate hydrolases"/>
    <property type="match status" value="3"/>
</dbReference>
<evidence type="ECO:0000259" key="6">
    <source>
        <dbReference type="SMART" id="SM00382"/>
    </source>
</evidence>
<protein>
    <submittedName>
        <fullName evidence="8">AAA domain-containing protein</fullName>
    </submittedName>
</protein>
<dbReference type="CDD" id="cd19499">
    <property type="entry name" value="RecA-like_ClpB_Hsp104-like"/>
    <property type="match status" value="1"/>
</dbReference>
<dbReference type="Pfam" id="PF07724">
    <property type="entry name" value="AAA_2"/>
    <property type="match status" value="1"/>
</dbReference>
<keyword evidence="4" id="KW-0175">Coiled coil</keyword>
<evidence type="ECO:0000256" key="2">
    <source>
        <dbReference type="ARBA" id="ARBA00022840"/>
    </source>
</evidence>
<feature type="domain" description="Clp ATPase C-terminal" evidence="7">
    <location>
        <begin position="856"/>
        <end position="943"/>
    </location>
</feature>
<dbReference type="Pfam" id="PF00004">
    <property type="entry name" value="AAA"/>
    <property type="match status" value="1"/>
</dbReference>
<dbReference type="GO" id="GO:0016887">
    <property type="term" value="F:ATP hydrolysis activity"/>
    <property type="evidence" value="ECO:0007669"/>
    <property type="project" value="InterPro"/>
</dbReference>
<feature type="coiled-coil region" evidence="4">
    <location>
        <begin position="427"/>
        <end position="475"/>
    </location>
</feature>
<dbReference type="GO" id="GO:0005737">
    <property type="term" value="C:cytoplasm"/>
    <property type="evidence" value="ECO:0007669"/>
    <property type="project" value="TreeGrafter"/>
</dbReference>
<feature type="domain" description="AAA+ ATPase" evidence="6">
    <location>
        <begin position="586"/>
        <end position="873"/>
    </location>
</feature>
<feature type="compositionally biased region" description="Basic and acidic residues" evidence="5">
    <location>
        <begin position="815"/>
        <end position="824"/>
    </location>
</feature>
<dbReference type="PANTHER" id="PTHR11638:SF184">
    <property type="entry name" value="ATPASE WITH CHAPERONE ACTIVITY"/>
    <property type="match status" value="1"/>
</dbReference>
<dbReference type="InterPro" id="IPR003959">
    <property type="entry name" value="ATPase_AAA_core"/>
</dbReference>
<feature type="domain" description="AAA+ ATPase" evidence="6">
    <location>
        <begin position="216"/>
        <end position="358"/>
    </location>
</feature>
<dbReference type="InterPro" id="IPR050130">
    <property type="entry name" value="ClpA_ClpB"/>
</dbReference>
<evidence type="ECO:0000256" key="1">
    <source>
        <dbReference type="ARBA" id="ARBA00022741"/>
    </source>
</evidence>
<keyword evidence="9" id="KW-1185">Reference proteome</keyword>